<proteinExistence type="predicted"/>
<organism evidence="2 3">
    <name type="scientific">Plantactinospora veratri</name>
    <dbReference type="NCBI Taxonomy" id="1436122"/>
    <lineage>
        <taxon>Bacteria</taxon>
        <taxon>Bacillati</taxon>
        <taxon>Actinomycetota</taxon>
        <taxon>Actinomycetes</taxon>
        <taxon>Micromonosporales</taxon>
        <taxon>Micromonosporaceae</taxon>
        <taxon>Plantactinospora</taxon>
    </lineage>
</organism>
<gene>
    <name evidence="2" type="ORF">V1634_00020</name>
</gene>
<evidence type="ECO:0000313" key="3">
    <source>
        <dbReference type="Proteomes" id="UP001339911"/>
    </source>
</evidence>
<accession>A0ABU7S5I3</accession>
<dbReference type="Proteomes" id="UP001339911">
    <property type="component" value="Unassembled WGS sequence"/>
</dbReference>
<evidence type="ECO:0000256" key="1">
    <source>
        <dbReference type="SAM" id="SignalP"/>
    </source>
</evidence>
<comment type="caution">
    <text evidence="2">The sequence shown here is derived from an EMBL/GenBank/DDBJ whole genome shotgun (WGS) entry which is preliminary data.</text>
</comment>
<sequence length="131" mass="13448">MSLLAAVTAAVVFGGAAHASAAVPPQNVHWLYTAGGGGAVFFDADLAGYPSSEKVTVCDNKSNGRGVFAVLDGTHPDTGGPFRVMIDDPSNDGACRSTHGNLFADGYYVYVLVCEHASGAYYNCAEARGVA</sequence>
<protein>
    <submittedName>
        <fullName evidence="2">Uncharacterized protein</fullName>
    </submittedName>
</protein>
<dbReference type="EMBL" id="JAZGQL010000001">
    <property type="protein sequence ID" value="MEE6305221.1"/>
    <property type="molecule type" value="Genomic_DNA"/>
</dbReference>
<keyword evidence="3" id="KW-1185">Reference proteome</keyword>
<evidence type="ECO:0000313" key="2">
    <source>
        <dbReference type="EMBL" id="MEE6305221.1"/>
    </source>
</evidence>
<reference evidence="2 3" key="1">
    <citation type="submission" date="2024-01" db="EMBL/GenBank/DDBJ databases">
        <title>Genome insights into Plantactinospora veratri sp. nov.</title>
        <authorList>
            <person name="Wang L."/>
        </authorList>
    </citation>
    <scope>NUCLEOTIDE SEQUENCE [LARGE SCALE GENOMIC DNA]</scope>
    <source>
        <strain evidence="2 3">NEAU-FHS4</strain>
    </source>
</reference>
<feature type="chain" id="PRO_5045845010" evidence="1">
    <location>
        <begin position="22"/>
        <end position="131"/>
    </location>
</feature>
<feature type="signal peptide" evidence="1">
    <location>
        <begin position="1"/>
        <end position="21"/>
    </location>
</feature>
<name>A0ABU7S5I3_9ACTN</name>
<keyword evidence="1" id="KW-0732">Signal</keyword>
<dbReference type="RefSeq" id="WP_331205638.1">
    <property type="nucleotide sequence ID" value="NZ_JAZGQL010000001.1"/>
</dbReference>